<feature type="domain" description="L,D-TPase catalytic" evidence="10">
    <location>
        <begin position="199"/>
        <end position="373"/>
    </location>
</feature>
<keyword evidence="8" id="KW-0175">Coiled coil</keyword>
<evidence type="ECO:0000256" key="8">
    <source>
        <dbReference type="SAM" id="Coils"/>
    </source>
</evidence>
<dbReference type="PANTHER" id="PTHR41533:SF2">
    <property type="entry name" value="BLR7131 PROTEIN"/>
    <property type="match status" value="1"/>
</dbReference>
<dbReference type="EMBL" id="FOLQ01000013">
    <property type="protein sequence ID" value="SFE39056.1"/>
    <property type="molecule type" value="Genomic_DNA"/>
</dbReference>
<keyword evidence="5 7" id="KW-0573">Peptidoglycan synthesis</keyword>
<dbReference type="Gene3D" id="2.40.440.10">
    <property type="entry name" value="L,D-transpeptidase catalytic domain-like"/>
    <property type="match status" value="1"/>
</dbReference>
<dbReference type="Proteomes" id="UP000198598">
    <property type="component" value="Unassembled WGS sequence"/>
</dbReference>
<comment type="pathway">
    <text evidence="1 7">Cell wall biogenesis; peptidoglycan biosynthesis.</text>
</comment>
<dbReference type="Pfam" id="PF03734">
    <property type="entry name" value="YkuD"/>
    <property type="match status" value="1"/>
</dbReference>
<evidence type="ECO:0000313" key="12">
    <source>
        <dbReference type="Proteomes" id="UP000198598"/>
    </source>
</evidence>
<gene>
    <name evidence="11" type="ORF">SAMN05216167_11381</name>
</gene>
<evidence type="ECO:0000256" key="4">
    <source>
        <dbReference type="ARBA" id="ARBA00022960"/>
    </source>
</evidence>
<dbReference type="STRING" id="662367.SAMN05216167_11381"/>
<keyword evidence="6 7" id="KW-0961">Cell wall biogenesis/degradation</keyword>
<accession>A0A1I2A5F8</accession>
<keyword evidence="9" id="KW-0472">Membrane</keyword>
<sequence>MNKRRIGIGIAVVAGLVILFFVGRYFVIQKEDNERRSNQAKIEKAAQLAKKKAKEAEEKATRLAAEKAIRTLHQVCLYADSIGIDTTRYTVVSTAKKPITDAKLTQLLLEIRYGKKPSGLEYNGLKERVDSAWARNIETAVEPKVLAGLAEFAPYNQLVGHYDRLKSKVASNPAIADSLRLIRQTLNFYRYVNRFNPDRFVVVNLPAGELNVFDRTGERLLPMQVIAGKPDRQTPCMTTYIQSIVTYPYWNVPRNIALEEMLPRMKRSSTYINYQNLQLLDDKNHEINPKSVDWKSISVTNFPFRVRQGAGCENSLGLLKFNLANPLAIYLHDTNSRDLFKNTKERWRSHGCVRVQKPVELANLVLGAETFDDKFLDECLLDQKPKTLPIPKRFPVFITYNIADVDAAGKLRFYKDVYSLDDK</sequence>
<evidence type="ECO:0000256" key="5">
    <source>
        <dbReference type="ARBA" id="ARBA00022984"/>
    </source>
</evidence>
<name>A0A1I2A5F8_9BACT</name>
<dbReference type="PROSITE" id="PS52029">
    <property type="entry name" value="LD_TPASE"/>
    <property type="match status" value="1"/>
</dbReference>
<feature type="active site" description="Nucleophile" evidence="7">
    <location>
        <position position="352"/>
    </location>
</feature>
<comment type="similarity">
    <text evidence="2">Belongs to the YkuD family.</text>
</comment>
<evidence type="ECO:0000256" key="9">
    <source>
        <dbReference type="SAM" id="Phobius"/>
    </source>
</evidence>
<dbReference type="InterPro" id="IPR038063">
    <property type="entry name" value="Transpep_catalytic_dom"/>
</dbReference>
<keyword evidence="4 7" id="KW-0133">Cell shape</keyword>
<feature type="transmembrane region" description="Helical" evidence="9">
    <location>
        <begin position="6"/>
        <end position="27"/>
    </location>
</feature>
<dbReference type="OrthoDB" id="9778545at2"/>
<evidence type="ECO:0000256" key="1">
    <source>
        <dbReference type="ARBA" id="ARBA00004752"/>
    </source>
</evidence>
<evidence type="ECO:0000256" key="3">
    <source>
        <dbReference type="ARBA" id="ARBA00022679"/>
    </source>
</evidence>
<feature type="coiled-coil region" evidence="8">
    <location>
        <begin position="39"/>
        <end position="66"/>
    </location>
</feature>
<dbReference type="SUPFAM" id="SSF141523">
    <property type="entry name" value="L,D-transpeptidase catalytic domain-like"/>
    <property type="match status" value="1"/>
</dbReference>
<evidence type="ECO:0000313" key="11">
    <source>
        <dbReference type="EMBL" id="SFE39056.1"/>
    </source>
</evidence>
<dbReference type="GO" id="GO:0071555">
    <property type="term" value="P:cell wall organization"/>
    <property type="evidence" value="ECO:0007669"/>
    <property type="project" value="UniProtKB-UniRule"/>
</dbReference>
<evidence type="ECO:0000256" key="7">
    <source>
        <dbReference type="PROSITE-ProRule" id="PRU01373"/>
    </source>
</evidence>
<keyword evidence="12" id="KW-1185">Reference proteome</keyword>
<dbReference type="RefSeq" id="WP_093831394.1">
    <property type="nucleotide sequence ID" value="NZ_FOLQ01000013.1"/>
</dbReference>
<keyword evidence="9" id="KW-1133">Transmembrane helix</keyword>
<feature type="active site" description="Proton donor/acceptor" evidence="7">
    <location>
        <position position="332"/>
    </location>
</feature>
<keyword evidence="3" id="KW-0808">Transferase</keyword>
<dbReference type="GO" id="GO:0004180">
    <property type="term" value="F:carboxypeptidase activity"/>
    <property type="evidence" value="ECO:0007669"/>
    <property type="project" value="UniProtKB-ARBA"/>
</dbReference>
<dbReference type="GO" id="GO:0016740">
    <property type="term" value="F:transferase activity"/>
    <property type="evidence" value="ECO:0007669"/>
    <property type="project" value="UniProtKB-KW"/>
</dbReference>
<dbReference type="PANTHER" id="PTHR41533">
    <property type="entry name" value="L,D-TRANSPEPTIDASE HI_1667-RELATED"/>
    <property type="match status" value="1"/>
</dbReference>
<protein>
    <submittedName>
        <fullName evidence="11">L,D-transpeptidase catalytic domain</fullName>
    </submittedName>
</protein>
<dbReference type="GO" id="GO:0009252">
    <property type="term" value="P:peptidoglycan biosynthetic process"/>
    <property type="evidence" value="ECO:0007669"/>
    <property type="project" value="UniProtKB-UniPathway"/>
</dbReference>
<dbReference type="CDD" id="cd16913">
    <property type="entry name" value="YkuD_like"/>
    <property type="match status" value="1"/>
</dbReference>
<dbReference type="InterPro" id="IPR052905">
    <property type="entry name" value="LD-transpeptidase_YkuD-like"/>
</dbReference>
<dbReference type="UniPathway" id="UPA00219"/>
<organism evidence="11 12">
    <name type="scientific">Spirosoma endophyticum</name>
    <dbReference type="NCBI Taxonomy" id="662367"/>
    <lineage>
        <taxon>Bacteria</taxon>
        <taxon>Pseudomonadati</taxon>
        <taxon>Bacteroidota</taxon>
        <taxon>Cytophagia</taxon>
        <taxon>Cytophagales</taxon>
        <taxon>Cytophagaceae</taxon>
        <taxon>Spirosoma</taxon>
    </lineage>
</organism>
<dbReference type="GO" id="GO:0008360">
    <property type="term" value="P:regulation of cell shape"/>
    <property type="evidence" value="ECO:0007669"/>
    <property type="project" value="UniProtKB-UniRule"/>
</dbReference>
<evidence type="ECO:0000256" key="2">
    <source>
        <dbReference type="ARBA" id="ARBA00005992"/>
    </source>
</evidence>
<keyword evidence="9" id="KW-0812">Transmembrane</keyword>
<evidence type="ECO:0000259" key="10">
    <source>
        <dbReference type="PROSITE" id="PS52029"/>
    </source>
</evidence>
<dbReference type="AlphaFoldDB" id="A0A1I2A5F8"/>
<reference evidence="11 12" key="1">
    <citation type="submission" date="2016-10" db="EMBL/GenBank/DDBJ databases">
        <authorList>
            <person name="de Groot N.N."/>
        </authorList>
    </citation>
    <scope>NUCLEOTIDE SEQUENCE [LARGE SCALE GENOMIC DNA]</scope>
    <source>
        <strain evidence="11 12">DSM 26130</strain>
    </source>
</reference>
<proteinExistence type="inferred from homology"/>
<evidence type="ECO:0000256" key="6">
    <source>
        <dbReference type="ARBA" id="ARBA00023316"/>
    </source>
</evidence>
<dbReference type="InterPro" id="IPR005490">
    <property type="entry name" value="LD_TPept_cat_dom"/>
</dbReference>